<dbReference type="RefSeq" id="WP_259392419.1">
    <property type="nucleotide sequence ID" value="NZ_BAAAKT010000004.1"/>
</dbReference>
<dbReference type="SUPFAM" id="SSF47413">
    <property type="entry name" value="lambda repressor-like DNA-binding domains"/>
    <property type="match status" value="1"/>
</dbReference>
<protein>
    <submittedName>
        <fullName evidence="2">Putative transcriptional regulator</fullName>
    </submittedName>
</protein>
<dbReference type="GO" id="GO:0003677">
    <property type="term" value="F:DNA binding"/>
    <property type="evidence" value="ECO:0007669"/>
    <property type="project" value="InterPro"/>
</dbReference>
<proteinExistence type="predicted"/>
<evidence type="ECO:0000259" key="1">
    <source>
        <dbReference type="PROSITE" id="PS50943"/>
    </source>
</evidence>
<name>A0A839FU00_9MICC</name>
<dbReference type="InterPro" id="IPR001387">
    <property type="entry name" value="Cro/C1-type_HTH"/>
</dbReference>
<gene>
    <name evidence="2" type="ORF">HNR24_001276</name>
</gene>
<dbReference type="Pfam" id="PF01381">
    <property type="entry name" value="HTH_3"/>
    <property type="match status" value="1"/>
</dbReference>
<dbReference type="Proteomes" id="UP000546252">
    <property type="component" value="Unassembled WGS sequence"/>
</dbReference>
<sequence>MRSYLDPYPVLIYQHIQDELIAMPDSFDPPDPDLDQLRFIIGAARVEARFTIDELAARAGVGRQTIINLAAGTYYGDLKTWLKISRALGVGLDELLAPVWERTHGCTP</sequence>
<feature type="domain" description="HTH cro/C1-type" evidence="1">
    <location>
        <begin position="41"/>
        <end position="95"/>
    </location>
</feature>
<reference evidence="2 3" key="1">
    <citation type="submission" date="2020-08" db="EMBL/GenBank/DDBJ databases">
        <title>Sequencing the genomes of 1000 actinobacteria strains.</title>
        <authorList>
            <person name="Klenk H.-P."/>
        </authorList>
    </citation>
    <scope>NUCLEOTIDE SEQUENCE [LARGE SCALE GENOMIC DNA]</scope>
    <source>
        <strain evidence="2 3">DSM 19081</strain>
    </source>
</reference>
<dbReference type="PROSITE" id="PS50943">
    <property type="entry name" value="HTH_CROC1"/>
    <property type="match status" value="1"/>
</dbReference>
<dbReference type="InterPro" id="IPR010982">
    <property type="entry name" value="Lambda_DNA-bd_dom_sf"/>
</dbReference>
<evidence type="ECO:0000313" key="3">
    <source>
        <dbReference type="Proteomes" id="UP000546252"/>
    </source>
</evidence>
<organism evidence="2 3">
    <name type="scientific">Nesterenkonia jeotgali</name>
    <dbReference type="NCBI Taxonomy" id="317018"/>
    <lineage>
        <taxon>Bacteria</taxon>
        <taxon>Bacillati</taxon>
        <taxon>Actinomycetota</taxon>
        <taxon>Actinomycetes</taxon>
        <taxon>Micrococcales</taxon>
        <taxon>Micrococcaceae</taxon>
        <taxon>Nesterenkonia</taxon>
    </lineage>
</organism>
<dbReference type="CDD" id="cd00093">
    <property type="entry name" value="HTH_XRE"/>
    <property type="match status" value="1"/>
</dbReference>
<dbReference type="EMBL" id="JACJIH010000001">
    <property type="protein sequence ID" value="MBA8921343.1"/>
    <property type="molecule type" value="Genomic_DNA"/>
</dbReference>
<dbReference type="SMART" id="SM00530">
    <property type="entry name" value="HTH_XRE"/>
    <property type="match status" value="1"/>
</dbReference>
<accession>A0A839FU00</accession>
<evidence type="ECO:0000313" key="2">
    <source>
        <dbReference type="EMBL" id="MBA8921343.1"/>
    </source>
</evidence>
<comment type="caution">
    <text evidence="2">The sequence shown here is derived from an EMBL/GenBank/DDBJ whole genome shotgun (WGS) entry which is preliminary data.</text>
</comment>
<dbReference type="Gene3D" id="1.10.260.40">
    <property type="entry name" value="lambda repressor-like DNA-binding domains"/>
    <property type="match status" value="1"/>
</dbReference>
<dbReference type="AlphaFoldDB" id="A0A839FU00"/>